<dbReference type="EMBL" id="CP053452">
    <property type="protein sequence ID" value="QJW97955.1"/>
    <property type="molecule type" value="Genomic_DNA"/>
</dbReference>
<dbReference type="AlphaFoldDB" id="A0A6M5YV97"/>
<gene>
    <name evidence="1" type="ORF">FTUN_5535</name>
</gene>
<dbReference type="KEGG" id="ftj:FTUN_5535"/>
<keyword evidence="2" id="KW-1185">Reference proteome</keyword>
<proteinExistence type="predicted"/>
<evidence type="ECO:0000313" key="2">
    <source>
        <dbReference type="Proteomes" id="UP000503447"/>
    </source>
</evidence>
<dbReference type="Proteomes" id="UP000503447">
    <property type="component" value="Chromosome"/>
</dbReference>
<sequence length="178" mass="19716">MARIRLYLKYARGSPDFHFSRADGSSHSIPALRLQAFVDLMARVRPGEGRRSAAAASPDCIIDTGSHLSIIPQSVWGQFKTGVVTPLPFDSVMPHQRRFVTVGGGRFAYDLGELTIQLRDLDRRTMDVRIVAQLTRNNGALNIPMTLGLRGGALDGRVLRSEPDPAVPFGQSWWFEEP</sequence>
<organism evidence="1 2">
    <name type="scientific">Frigoriglobus tundricola</name>
    <dbReference type="NCBI Taxonomy" id="2774151"/>
    <lineage>
        <taxon>Bacteria</taxon>
        <taxon>Pseudomonadati</taxon>
        <taxon>Planctomycetota</taxon>
        <taxon>Planctomycetia</taxon>
        <taxon>Gemmatales</taxon>
        <taxon>Gemmataceae</taxon>
        <taxon>Frigoriglobus</taxon>
    </lineage>
</organism>
<evidence type="ECO:0008006" key="3">
    <source>
        <dbReference type="Google" id="ProtNLM"/>
    </source>
</evidence>
<name>A0A6M5YV97_9BACT</name>
<reference evidence="2" key="1">
    <citation type="submission" date="2020-05" db="EMBL/GenBank/DDBJ databases">
        <title>Frigoriglobus tundricola gen. nov., sp. nov., a psychrotolerant cellulolytic planctomycete of the family Gemmataceae with two divergent copies of 16S rRNA gene.</title>
        <authorList>
            <person name="Kulichevskaya I.S."/>
            <person name="Ivanova A.A."/>
            <person name="Naumoff D.G."/>
            <person name="Beletsky A.V."/>
            <person name="Rijpstra W.I.C."/>
            <person name="Sinninghe Damste J.S."/>
            <person name="Mardanov A.V."/>
            <person name="Ravin N.V."/>
            <person name="Dedysh S.N."/>
        </authorList>
    </citation>
    <scope>NUCLEOTIDE SEQUENCE [LARGE SCALE GENOMIC DNA]</scope>
    <source>
        <strain evidence="2">PL17</strain>
    </source>
</reference>
<evidence type="ECO:0000313" key="1">
    <source>
        <dbReference type="EMBL" id="QJW97955.1"/>
    </source>
</evidence>
<accession>A0A6M5YV97</accession>
<protein>
    <recommendedName>
        <fullName evidence="3">Peptidase A2 domain-containing protein</fullName>
    </recommendedName>
</protein>